<dbReference type="EMBL" id="BAAANT010000009">
    <property type="protein sequence ID" value="GAA2139573.1"/>
    <property type="molecule type" value="Genomic_DNA"/>
</dbReference>
<keyword evidence="2" id="KW-1015">Disulfide bond</keyword>
<keyword evidence="4" id="KW-0812">Transmembrane</keyword>
<dbReference type="Pfam" id="PF13385">
    <property type="entry name" value="Laminin_G_3"/>
    <property type="match status" value="1"/>
</dbReference>
<reference evidence="6 7" key="1">
    <citation type="journal article" date="2019" name="Int. J. Syst. Evol. Microbiol.">
        <title>The Global Catalogue of Microorganisms (GCM) 10K type strain sequencing project: providing services to taxonomists for standard genome sequencing and annotation.</title>
        <authorList>
            <consortium name="The Broad Institute Genomics Platform"/>
            <consortium name="The Broad Institute Genome Sequencing Center for Infectious Disease"/>
            <person name="Wu L."/>
            <person name="Ma J."/>
        </authorList>
    </citation>
    <scope>NUCLEOTIDE SEQUENCE [LARGE SCALE GENOMIC DNA]</scope>
    <source>
        <strain evidence="6 7">JCM 14560</strain>
    </source>
</reference>
<evidence type="ECO:0000313" key="6">
    <source>
        <dbReference type="EMBL" id="GAA2139573.1"/>
    </source>
</evidence>
<feature type="domain" description="LamG-like jellyroll fold" evidence="5">
    <location>
        <begin position="155"/>
        <end position="297"/>
    </location>
</feature>
<proteinExistence type="predicted"/>
<evidence type="ECO:0000313" key="7">
    <source>
        <dbReference type="Proteomes" id="UP001422759"/>
    </source>
</evidence>
<dbReference type="RefSeq" id="WP_344463427.1">
    <property type="nucleotide sequence ID" value="NZ_BAAANT010000009.1"/>
</dbReference>
<dbReference type="Gene3D" id="2.60.120.200">
    <property type="match status" value="1"/>
</dbReference>
<keyword evidence="1" id="KW-0732">Signal</keyword>
<evidence type="ECO:0000256" key="4">
    <source>
        <dbReference type="SAM" id="Phobius"/>
    </source>
</evidence>
<evidence type="ECO:0000259" key="5">
    <source>
        <dbReference type="SMART" id="SM00560"/>
    </source>
</evidence>
<gene>
    <name evidence="6" type="ORF">GCM10009760_22020</name>
</gene>
<dbReference type="InterPro" id="IPR006558">
    <property type="entry name" value="LamG-like"/>
</dbReference>
<organism evidence="6 7">
    <name type="scientific">Kitasatospora kazusensis</name>
    <dbReference type="NCBI Taxonomy" id="407974"/>
    <lineage>
        <taxon>Bacteria</taxon>
        <taxon>Bacillati</taxon>
        <taxon>Actinomycetota</taxon>
        <taxon>Actinomycetes</taxon>
        <taxon>Kitasatosporales</taxon>
        <taxon>Streptomycetaceae</taxon>
        <taxon>Kitasatospora</taxon>
    </lineage>
</organism>
<dbReference type="SMART" id="SM00560">
    <property type="entry name" value="LamGL"/>
    <property type="match status" value="1"/>
</dbReference>
<protein>
    <recommendedName>
        <fullName evidence="5">LamG-like jellyroll fold domain-containing protein</fullName>
    </recommendedName>
</protein>
<evidence type="ECO:0000256" key="2">
    <source>
        <dbReference type="ARBA" id="ARBA00023157"/>
    </source>
</evidence>
<dbReference type="Proteomes" id="UP001422759">
    <property type="component" value="Unassembled WGS sequence"/>
</dbReference>
<keyword evidence="4" id="KW-0472">Membrane</keyword>
<feature type="compositionally biased region" description="Low complexity" evidence="3">
    <location>
        <begin position="83"/>
        <end position="108"/>
    </location>
</feature>
<name>A0ABN2ZB36_9ACTN</name>
<feature type="transmembrane region" description="Helical" evidence="4">
    <location>
        <begin position="50"/>
        <end position="73"/>
    </location>
</feature>
<dbReference type="SUPFAM" id="SSF49899">
    <property type="entry name" value="Concanavalin A-like lectins/glucanases"/>
    <property type="match status" value="1"/>
</dbReference>
<evidence type="ECO:0000256" key="1">
    <source>
        <dbReference type="ARBA" id="ARBA00022729"/>
    </source>
</evidence>
<keyword evidence="4" id="KW-1133">Transmembrane helix</keyword>
<feature type="region of interest" description="Disordered" evidence="3">
    <location>
        <begin position="81"/>
        <end position="114"/>
    </location>
</feature>
<keyword evidence="7" id="KW-1185">Reference proteome</keyword>
<accession>A0ABN2ZB36</accession>
<evidence type="ECO:0000256" key="3">
    <source>
        <dbReference type="SAM" id="MobiDB-lite"/>
    </source>
</evidence>
<sequence length="319" mass="31841">MESAGGSMYGGQNGSGGWGAAGYQPGTGGGGPDWAAMAEANERQVRRKRLLRVGIGAAGVLALAGVVGIAVALQGSGGGKPSAGGLPVASAPAGTKAGPSSAAPSTGAPEGGKGLRLGVSAEVGAVDGHSGPALTLHGVHDGYAEVKSGVIDTAKSFTVSAVVSNSAAAQPKAAVSQGSDGFFSLYLGREDSSSADHDRWVFKVQTAAQTGKSVMALSAGPAAAGRWTTLTGVYDAKAKAITLYVDGAPAQTVPVPGILVTNGPIEIGRARYKAHWADFWEGSIADVQVWDQPLSPDRVAQVAKTGSADVPAHATWLRF</sequence>
<dbReference type="InterPro" id="IPR013320">
    <property type="entry name" value="ConA-like_dom_sf"/>
</dbReference>
<comment type="caution">
    <text evidence="6">The sequence shown here is derived from an EMBL/GenBank/DDBJ whole genome shotgun (WGS) entry which is preliminary data.</text>
</comment>